<dbReference type="PROSITE" id="PS50158">
    <property type="entry name" value="ZF_CCHC"/>
    <property type="match status" value="1"/>
</dbReference>
<organism evidence="4">
    <name type="scientific">Tanacetum cinerariifolium</name>
    <name type="common">Dalmatian daisy</name>
    <name type="synonym">Chrysanthemum cinerariifolium</name>
    <dbReference type="NCBI Taxonomy" id="118510"/>
    <lineage>
        <taxon>Eukaryota</taxon>
        <taxon>Viridiplantae</taxon>
        <taxon>Streptophyta</taxon>
        <taxon>Embryophyta</taxon>
        <taxon>Tracheophyta</taxon>
        <taxon>Spermatophyta</taxon>
        <taxon>Magnoliopsida</taxon>
        <taxon>eudicotyledons</taxon>
        <taxon>Gunneridae</taxon>
        <taxon>Pentapetalae</taxon>
        <taxon>asterids</taxon>
        <taxon>campanulids</taxon>
        <taxon>Asterales</taxon>
        <taxon>Asteraceae</taxon>
        <taxon>Asteroideae</taxon>
        <taxon>Anthemideae</taxon>
        <taxon>Anthemidinae</taxon>
        <taxon>Tanacetum</taxon>
    </lineage>
</organism>
<feature type="compositionally biased region" description="Basic residues" evidence="2">
    <location>
        <begin position="625"/>
        <end position="634"/>
    </location>
</feature>
<keyword evidence="1" id="KW-0479">Metal-binding</keyword>
<sequence length="775" mass="88052">MVVASKVLMLKPDAKSLLQAVEIRFGGNAATKKTRGNLLKQQYENFTASSSEVLDQTFDRLQKLISQLEIHGESISQEYVNQKFLRSLSPEWNTYTIVWRNKPDVADVMLTMRARRFLKNTGKKFSINGNETIGFDKSKVKCCNCHKRGHFARECRAPRNQENRYRESSRRSVPVETPASLALVSCDGIFGYDWSDQAEEGPTNFTLMAYSFTSFNSEVSTDSICSSSCLENAKILKEQNEQLLKDLRTSKLNDITYKTGLESVEARLLVYKKNKSVYEEDFKCKTGLGYNAVPPPYTGNFMPSKPDLSFFGLEEFVNEPIVSEPIVKKPVVETSEAKASVDKPKVAKKNFGSPLIKDWISDSEDEAKLKPKIKKKTVKPSFAKIEFVKSKEQVKSHRKTPIKQDNQNRPKAVVNVVLGNVVNVVKASACWVWKPKTKVIDHDSKHNSASITLKKFDYSNPQMNLQDHEVIDNGCSRHMSWNMSYLTDYEEINGGYVMKKFLLLSKNYYWEVQLQALVDEKKVIITESTVRRDLQLEDAEGIDCLPNVAIFEQLTLMGIYVTPSRTKKIFGNIRRVGKGFSKRKTPLFLTMIVQAQEEMGEGLANLTDPHHTHTIIQPSTSQPQKKQKPKKTKRKDTELPQTSGPTTNIANENVNEKMDESLVRAATTASSLEAEQHLMNQVLYELVQNRVLDLKNTKTTQAWEIDSLKRRVKKLAKKKMSRTHKLKRLYKVGLTARVDSFNEASLCEDASKQGRIINDIDVDEGITLVDETAEY</sequence>
<evidence type="ECO:0000313" key="4">
    <source>
        <dbReference type="EMBL" id="GEU41127.1"/>
    </source>
</evidence>
<dbReference type="Gene3D" id="4.10.60.10">
    <property type="entry name" value="Zinc finger, CCHC-type"/>
    <property type="match status" value="1"/>
</dbReference>
<dbReference type="SUPFAM" id="SSF57756">
    <property type="entry name" value="Retrovirus zinc finger-like domains"/>
    <property type="match status" value="1"/>
</dbReference>
<evidence type="ECO:0000259" key="3">
    <source>
        <dbReference type="PROSITE" id="PS50158"/>
    </source>
</evidence>
<protein>
    <recommendedName>
        <fullName evidence="3">CCHC-type domain-containing protein</fullName>
    </recommendedName>
</protein>
<evidence type="ECO:0000256" key="1">
    <source>
        <dbReference type="PROSITE-ProRule" id="PRU00047"/>
    </source>
</evidence>
<keyword evidence="1" id="KW-0862">Zinc</keyword>
<dbReference type="GO" id="GO:0003676">
    <property type="term" value="F:nucleic acid binding"/>
    <property type="evidence" value="ECO:0007669"/>
    <property type="project" value="InterPro"/>
</dbReference>
<name>A0A6L2JX61_TANCI</name>
<reference evidence="4" key="1">
    <citation type="journal article" date="2019" name="Sci. Rep.">
        <title>Draft genome of Tanacetum cinerariifolium, the natural source of mosquito coil.</title>
        <authorList>
            <person name="Yamashiro T."/>
            <person name="Shiraishi A."/>
            <person name="Satake H."/>
            <person name="Nakayama K."/>
        </authorList>
    </citation>
    <scope>NUCLEOTIDE SEQUENCE</scope>
</reference>
<evidence type="ECO:0000256" key="2">
    <source>
        <dbReference type="SAM" id="MobiDB-lite"/>
    </source>
</evidence>
<dbReference type="AlphaFoldDB" id="A0A6L2JX61"/>
<proteinExistence type="predicted"/>
<dbReference type="EMBL" id="BKCJ010001396">
    <property type="protein sequence ID" value="GEU41127.1"/>
    <property type="molecule type" value="Genomic_DNA"/>
</dbReference>
<dbReference type="Pfam" id="PF14223">
    <property type="entry name" value="Retrotran_gag_2"/>
    <property type="match status" value="1"/>
</dbReference>
<keyword evidence="1" id="KW-0863">Zinc-finger</keyword>
<dbReference type="InterPro" id="IPR001878">
    <property type="entry name" value="Znf_CCHC"/>
</dbReference>
<dbReference type="InterPro" id="IPR036875">
    <property type="entry name" value="Znf_CCHC_sf"/>
</dbReference>
<feature type="domain" description="CCHC-type" evidence="3">
    <location>
        <begin position="141"/>
        <end position="156"/>
    </location>
</feature>
<dbReference type="GO" id="GO:0008270">
    <property type="term" value="F:zinc ion binding"/>
    <property type="evidence" value="ECO:0007669"/>
    <property type="project" value="UniProtKB-KW"/>
</dbReference>
<feature type="region of interest" description="Disordered" evidence="2">
    <location>
        <begin position="604"/>
        <end position="654"/>
    </location>
</feature>
<feature type="compositionally biased region" description="Polar residues" evidence="2">
    <location>
        <begin position="639"/>
        <end position="653"/>
    </location>
</feature>
<gene>
    <name evidence="4" type="ORF">Tci_013105</name>
</gene>
<comment type="caution">
    <text evidence="4">The sequence shown here is derived from an EMBL/GenBank/DDBJ whole genome shotgun (WGS) entry which is preliminary data.</text>
</comment>
<accession>A0A6L2JX61</accession>